<dbReference type="InterPro" id="IPR053151">
    <property type="entry name" value="RNase_H-like"/>
</dbReference>
<evidence type="ECO:0000313" key="8">
    <source>
        <dbReference type="Proteomes" id="UP001603857"/>
    </source>
</evidence>
<name>A0ABD1LCM4_9FABA</name>
<dbReference type="Proteomes" id="UP001603857">
    <property type="component" value="Unassembled WGS sequence"/>
</dbReference>
<proteinExistence type="predicted"/>
<organism evidence="7 8">
    <name type="scientific">Flemingia macrophylla</name>
    <dbReference type="NCBI Taxonomy" id="520843"/>
    <lineage>
        <taxon>Eukaryota</taxon>
        <taxon>Viridiplantae</taxon>
        <taxon>Streptophyta</taxon>
        <taxon>Embryophyta</taxon>
        <taxon>Tracheophyta</taxon>
        <taxon>Spermatophyta</taxon>
        <taxon>Magnoliopsida</taxon>
        <taxon>eudicotyledons</taxon>
        <taxon>Gunneridae</taxon>
        <taxon>Pentapetalae</taxon>
        <taxon>rosids</taxon>
        <taxon>fabids</taxon>
        <taxon>Fabales</taxon>
        <taxon>Fabaceae</taxon>
        <taxon>Papilionoideae</taxon>
        <taxon>50 kb inversion clade</taxon>
        <taxon>NPAAA clade</taxon>
        <taxon>indigoferoid/millettioid clade</taxon>
        <taxon>Phaseoleae</taxon>
        <taxon>Flemingia</taxon>
    </lineage>
</organism>
<evidence type="ECO:0000259" key="6">
    <source>
        <dbReference type="PROSITE" id="PS50103"/>
    </source>
</evidence>
<evidence type="ECO:0000256" key="3">
    <source>
        <dbReference type="ARBA" id="ARBA00022833"/>
    </source>
</evidence>
<dbReference type="InterPro" id="IPR000571">
    <property type="entry name" value="Znf_CCCH"/>
</dbReference>
<feature type="domain" description="C3H1-type" evidence="6">
    <location>
        <begin position="85"/>
        <end position="112"/>
    </location>
</feature>
<feature type="compositionally biased region" description="Basic and acidic residues" evidence="5">
    <location>
        <begin position="49"/>
        <end position="62"/>
    </location>
</feature>
<dbReference type="Gene3D" id="3.30.420.10">
    <property type="entry name" value="Ribonuclease H-like superfamily/Ribonuclease H"/>
    <property type="match status" value="1"/>
</dbReference>
<dbReference type="GO" id="GO:0008270">
    <property type="term" value="F:zinc ion binding"/>
    <property type="evidence" value="ECO:0007669"/>
    <property type="project" value="UniProtKB-KW"/>
</dbReference>
<sequence>MMHAYDMQTLTHALTGMPIMQQSSSQNRWVDTSVREPTERRSKTAKAFKKCEEDDRSMEPSRKSSSSSSNACKYWTSDSFESHRRSSSNVCKYWASGNCARGEKCMNLHSWSDGIVVSPRNDSCRPIRSVWWSAPPEDFIKINCDGAMTSNGKKAGAGGIVRDSNGAFISSFSSGLRNCGSVVEAELQAIQIGMETAICRGYKNLVVESDCHTAVQLINRGVDHTHPYHAQVSSIRLVAQKAQHVQWNHVFRETNSAADTLAKHGLSLNPKLGVKLFRSPPPFTLPSLFSDESGVVYHR</sequence>
<dbReference type="Gene3D" id="4.10.1000.10">
    <property type="entry name" value="Zinc finger, CCCH-type"/>
    <property type="match status" value="1"/>
</dbReference>
<keyword evidence="8" id="KW-1185">Reference proteome</keyword>
<dbReference type="InterPro" id="IPR044730">
    <property type="entry name" value="RNase_H-like_dom_plant"/>
</dbReference>
<feature type="zinc finger region" description="C3H1-type" evidence="4">
    <location>
        <begin position="85"/>
        <end position="112"/>
    </location>
</feature>
<keyword evidence="1 4" id="KW-0479">Metal-binding</keyword>
<dbReference type="CDD" id="cd06222">
    <property type="entry name" value="RNase_H_like"/>
    <property type="match status" value="1"/>
</dbReference>
<evidence type="ECO:0000256" key="1">
    <source>
        <dbReference type="ARBA" id="ARBA00022723"/>
    </source>
</evidence>
<feature type="compositionally biased region" description="Basic and acidic residues" evidence="5">
    <location>
        <begin position="33"/>
        <end position="42"/>
    </location>
</feature>
<dbReference type="SUPFAM" id="SSF90229">
    <property type="entry name" value="CCCH zinc finger"/>
    <property type="match status" value="1"/>
</dbReference>
<evidence type="ECO:0000256" key="5">
    <source>
        <dbReference type="SAM" id="MobiDB-lite"/>
    </source>
</evidence>
<comment type="caution">
    <text evidence="7">The sequence shown here is derived from an EMBL/GenBank/DDBJ whole genome shotgun (WGS) entry which is preliminary data.</text>
</comment>
<dbReference type="InterPro" id="IPR036397">
    <property type="entry name" value="RNaseH_sf"/>
</dbReference>
<dbReference type="PANTHER" id="PTHR47723:SF19">
    <property type="entry name" value="POLYNUCLEOTIDYL TRANSFERASE, RIBONUCLEASE H-LIKE SUPERFAMILY PROTEIN"/>
    <property type="match status" value="1"/>
</dbReference>
<keyword evidence="3 4" id="KW-0862">Zinc</keyword>
<evidence type="ECO:0000256" key="2">
    <source>
        <dbReference type="ARBA" id="ARBA00022771"/>
    </source>
</evidence>
<dbReference type="Pfam" id="PF13456">
    <property type="entry name" value="RVT_3"/>
    <property type="match status" value="1"/>
</dbReference>
<evidence type="ECO:0000313" key="7">
    <source>
        <dbReference type="EMBL" id="KAL2321265.1"/>
    </source>
</evidence>
<dbReference type="InterPro" id="IPR012337">
    <property type="entry name" value="RNaseH-like_sf"/>
</dbReference>
<dbReference type="PANTHER" id="PTHR47723">
    <property type="entry name" value="OS05G0353850 PROTEIN"/>
    <property type="match status" value="1"/>
</dbReference>
<feature type="region of interest" description="Disordered" evidence="5">
    <location>
        <begin position="18"/>
        <end position="72"/>
    </location>
</feature>
<dbReference type="SMART" id="SM00356">
    <property type="entry name" value="ZnF_C3H1"/>
    <property type="match status" value="1"/>
</dbReference>
<dbReference type="SUPFAM" id="SSF53098">
    <property type="entry name" value="Ribonuclease H-like"/>
    <property type="match status" value="1"/>
</dbReference>
<dbReference type="EMBL" id="JBGMDY010000010">
    <property type="protein sequence ID" value="KAL2321265.1"/>
    <property type="molecule type" value="Genomic_DNA"/>
</dbReference>
<dbReference type="PROSITE" id="PS50103">
    <property type="entry name" value="ZF_C3H1"/>
    <property type="match status" value="1"/>
</dbReference>
<feature type="compositionally biased region" description="Polar residues" evidence="5">
    <location>
        <begin position="20"/>
        <end position="30"/>
    </location>
</feature>
<gene>
    <name evidence="7" type="ORF">Fmac_030234</name>
</gene>
<evidence type="ECO:0000256" key="4">
    <source>
        <dbReference type="PROSITE-ProRule" id="PRU00723"/>
    </source>
</evidence>
<keyword evidence="2 4" id="KW-0863">Zinc-finger</keyword>
<reference evidence="7 8" key="1">
    <citation type="submission" date="2024-08" db="EMBL/GenBank/DDBJ databases">
        <title>Insights into the chromosomal genome structure of Flemingia macrophylla.</title>
        <authorList>
            <person name="Ding Y."/>
            <person name="Zhao Y."/>
            <person name="Bi W."/>
            <person name="Wu M."/>
            <person name="Zhao G."/>
            <person name="Gong Y."/>
            <person name="Li W."/>
            <person name="Zhang P."/>
        </authorList>
    </citation>
    <scope>NUCLEOTIDE SEQUENCE [LARGE SCALE GENOMIC DNA]</scope>
    <source>
        <strain evidence="7">DYQJB</strain>
        <tissue evidence="7">Leaf</tissue>
    </source>
</reference>
<accession>A0ABD1LCM4</accession>
<dbReference type="InterPro" id="IPR036855">
    <property type="entry name" value="Znf_CCCH_sf"/>
</dbReference>
<dbReference type="AlphaFoldDB" id="A0ABD1LCM4"/>
<dbReference type="InterPro" id="IPR002156">
    <property type="entry name" value="RNaseH_domain"/>
</dbReference>
<protein>
    <recommendedName>
        <fullName evidence="6">C3H1-type domain-containing protein</fullName>
    </recommendedName>
</protein>